<evidence type="ECO:0000313" key="2">
    <source>
        <dbReference type="Proteomes" id="UP001064048"/>
    </source>
</evidence>
<evidence type="ECO:0000313" key="1">
    <source>
        <dbReference type="EMBL" id="KAI8428458.1"/>
    </source>
</evidence>
<protein>
    <submittedName>
        <fullName evidence="1">Uncharacterized protein</fullName>
    </submittedName>
</protein>
<organism evidence="1 2">
    <name type="scientific">Choristoneura fumiferana</name>
    <name type="common">Spruce budworm moth</name>
    <name type="synonym">Archips fumiferana</name>
    <dbReference type="NCBI Taxonomy" id="7141"/>
    <lineage>
        <taxon>Eukaryota</taxon>
        <taxon>Metazoa</taxon>
        <taxon>Ecdysozoa</taxon>
        <taxon>Arthropoda</taxon>
        <taxon>Hexapoda</taxon>
        <taxon>Insecta</taxon>
        <taxon>Pterygota</taxon>
        <taxon>Neoptera</taxon>
        <taxon>Endopterygota</taxon>
        <taxon>Lepidoptera</taxon>
        <taxon>Glossata</taxon>
        <taxon>Ditrysia</taxon>
        <taxon>Tortricoidea</taxon>
        <taxon>Tortricidae</taxon>
        <taxon>Tortricinae</taxon>
        <taxon>Choristoneura</taxon>
    </lineage>
</organism>
<dbReference type="Proteomes" id="UP001064048">
    <property type="component" value="Chromosome 12"/>
</dbReference>
<name>A0ACC0JWL9_CHOFU</name>
<keyword evidence="2" id="KW-1185">Reference proteome</keyword>
<gene>
    <name evidence="1" type="ORF">MSG28_007270</name>
</gene>
<comment type="caution">
    <text evidence="1">The sequence shown here is derived from an EMBL/GenBank/DDBJ whole genome shotgun (WGS) entry which is preliminary data.</text>
</comment>
<sequence>MIPNEIFAEDVMSTVIRYGLYIGAAFQLVCLLACVTLTDEHSEQHPYEKDSNVKVAREISDTSTTRNKHTPTAMNAAQNSHPQGTVPLCLVPVVMTRRRGASPDTKAGGRLLALYIV</sequence>
<accession>A0ACC0JWL9</accession>
<reference evidence="1 2" key="1">
    <citation type="journal article" date="2022" name="Genome Biol. Evol.">
        <title>The Spruce Budworm Genome: Reconstructing the Evolutionary History of Antifreeze Proteins.</title>
        <authorList>
            <person name="Beliveau C."/>
            <person name="Gagne P."/>
            <person name="Picq S."/>
            <person name="Vernygora O."/>
            <person name="Keeling C.I."/>
            <person name="Pinkney K."/>
            <person name="Doucet D."/>
            <person name="Wen F."/>
            <person name="Johnston J.S."/>
            <person name="Maaroufi H."/>
            <person name="Boyle B."/>
            <person name="Laroche J."/>
            <person name="Dewar K."/>
            <person name="Juretic N."/>
            <person name="Blackburn G."/>
            <person name="Nisole A."/>
            <person name="Brunet B."/>
            <person name="Brandao M."/>
            <person name="Lumley L."/>
            <person name="Duan J."/>
            <person name="Quan G."/>
            <person name="Lucarotti C.J."/>
            <person name="Roe A.D."/>
            <person name="Sperling F.A.H."/>
            <person name="Levesque R.C."/>
            <person name="Cusson M."/>
        </authorList>
    </citation>
    <scope>NUCLEOTIDE SEQUENCE [LARGE SCALE GENOMIC DNA]</scope>
    <source>
        <strain evidence="1">Glfc:IPQL:Cfum</strain>
    </source>
</reference>
<proteinExistence type="predicted"/>
<dbReference type="EMBL" id="CM046112">
    <property type="protein sequence ID" value="KAI8428458.1"/>
    <property type="molecule type" value="Genomic_DNA"/>
</dbReference>